<evidence type="ECO:0000313" key="2">
    <source>
        <dbReference type="Proteomes" id="UP000039865"/>
    </source>
</evidence>
<dbReference type="Proteomes" id="UP000039865">
    <property type="component" value="Unassembled WGS sequence"/>
</dbReference>
<organism evidence="1 2">
    <name type="scientific">Stylonychia lemnae</name>
    <name type="common">Ciliate</name>
    <dbReference type="NCBI Taxonomy" id="5949"/>
    <lineage>
        <taxon>Eukaryota</taxon>
        <taxon>Sar</taxon>
        <taxon>Alveolata</taxon>
        <taxon>Ciliophora</taxon>
        <taxon>Intramacronucleata</taxon>
        <taxon>Spirotrichea</taxon>
        <taxon>Stichotrichia</taxon>
        <taxon>Sporadotrichida</taxon>
        <taxon>Oxytrichidae</taxon>
        <taxon>Stylonychinae</taxon>
        <taxon>Stylonychia</taxon>
    </lineage>
</organism>
<dbReference type="AlphaFoldDB" id="A0A078B4X7"/>
<name>A0A078B4X7_STYLE</name>
<reference evidence="1 2" key="1">
    <citation type="submission" date="2014-06" db="EMBL/GenBank/DDBJ databases">
        <authorList>
            <person name="Swart Estienne"/>
        </authorList>
    </citation>
    <scope>NUCLEOTIDE SEQUENCE [LARGE SCALE GENOMIC DNA]</scope>
    <source>
        <strain evidence="1 2">130c</strain>
    </source>
</reference>
<accession>A0A078B4X7</accession>
<protein>
    <submittedName>
        <fullName evidence="1">Uncharacterized protein</fullName>
    </submittedName>
</protein>
<evidence type="ECO:0000313" key="1">
    <source>
        <dbReference type="EMBL" id="CDW89474.1"/>
    </source>
</evidence>
<proteinExistence type="predicted"/>
<dbReference type="InParanoid" id="A0A078B4X7"/>
<keyword evidence="2" id="KW-1185">Reference proteome</keyword>
<sequence length="112" mass="12882">MSSCGFTFGKFENLLGTKKVIPVYSQNQNEQSFNSAQNYPTKEDFEKKLNSSHRRGKSHILISQEEEDIRDDFKQYSGSYDINETCVTENFNNNTLSVGKSIQTSIFRKSSY</sequence>
<dbReference type="EMBL" id="CCKQ01017581">
    <property type="protein sequence ID" value="CDW89474.1"/>
    <property type="molecule type" value="Genomic_DNA"/>
</dbReference>
<gene>
    <name evidence="1" type="primary">Contig13477.g14379</name>
    <name evidence="1" type="ORF">STYLEM_18607</name>
</gene>